<feature type="compositionally biased region" description="Basic residues" evidence="1">
    <location>
        <begin position="95"/>
        <end position="114"/>
    </location>
</feature>
<protein>
    <submittedName>
        <fullName evidence="3">Protein FAM133B-like</fullName>
    </submittedName>
</protein>
<evidence type="ECO:0000256" key="1">
    <source>
        <dbReference type="SAM" id="MobiDB-lite"/>
    </source>
</evidence>
<organism evidence="2 3">
    <name type="scientific">Frankliniella occidentalis</name>
    <name type="common">Western flower thrips</name>
    <name type="synonym">Euthrips occidentalis</name>
    <dbReference type="NCBI Taxonomy" id="133901"/>
    <lineage>
        <taxon>Eukaryota</taxon>
        <taxon>Metazoa</taxon>
        <taxon>Ecdysozoa</taxon>
        <taxon>Arthropoda</taxon>
        <taxon>Hexapoda</taxon>
        <taxon>Insecta</taxon>
        <taxon>Pterygota</taxon>
        <taxon>Neoptera</taxon>
        <taxon>Paraneoptera</taxon>
        <taxon>Thysanoptera</taxon>
        <taxon>Terebrantia</taxon>
        <taxon>Thripoidea</taxon>
        <taxon>Thripidae</taxon>
        <taxon>Frankliniella</taxon>
    </lineage>
</organism>
<name>A0A9C6X5Q5_FRAOC</name>
<accession>A0A9C6X5Q5</accession>
<feature type="compositionally biased region" description="Polar residues" evidence="1">
    <location>
        <begin position="22"/>
        <end position="41"/>
    </location>
</feature>
<feature type="region of interest" description="Disordered" evidence="1">
    <location>
        <begin position="57"/>
        <end position="182"/>
    </location>
</feature>
<feature type="compositionally biased region" description="Basic residues" evidence="1">
    <location>
        <begin position="164"/>
        <end position="182"/>
    </location>
</feature>
<sequence length="263" mass="28946">MIKSEQLSDGHGGDLDHGASDTSSVSSDVKPTSDSHQVATLKNLNIEQSVAATIAAGQASGGTDPVFPEPICEDKNVKFIKNHDSDDSSDESPMRKRKGRSHKKSKKSKRSRKRSTSDSSSESEDRKKRRHRKKSGRHVSDSSSSDDSSSSSSSSSSDSSESSRRKRKSRGKKRRVTAQKRNSKIYEPCNYLCSATTPGAVKLQEPYEVYIKESDLNDALSNSGSVTQFIRQLTPKVYTQDALVNATPLGDEVKRKKPLQPYY</sequence>
<dbReference type="GeneID" id="127750916"/>
<feature type="compositionally biased region" description="Basic residues" evidence="1">
    <location>
        <begin position="127"/>
        <end position="137"/>
    </location>
</feature>
<dbReference type="KEGG" id="foc:127750916"/>
<dbReference type="RefSeq" id="XP_052129561.1">
    <property type="nucleotide sequence ID" value="XM_052273601.1"/>
</dbReference>
<evidence type="ECO:0000313" key="3">
    <source>
        <dbReference type="RefSeq" id="XP_052129561.1"/>
    </source>
</evidence>
<gene>
    <name evidence="3" type="primary">LOC127750916</name>
</gene>
<proteinExistence type="predicted"/>
<keyword evidence="2" id="KW-1185">Reference proteome</keyword>
<feature type="compositionally biased region" description="Basic and acidic residues" evidence="1">
    <location>
        <begin position="72"/>
        <end position="86"/>
    </location>
</feature>
<feature type="compositionally biased region" description="Low complexity" evidence="1">
    <location>
        <begin position="141"/>
        <end position="160"/>
    </location>
</feature>
<dbReference type="AlphaFoldDB" id="A0A9C6X5Q5"/>
<reference evidence="3" key="1">
    <citation type="submission" date="2025-08" db="UniProtKB">
        <authorList>
            <consortium name="RefSeq"/>
        </authorList>
    </citation>
    <scope>IDENTIFICATION</scope>
    <source>
        <tissue evidence="3">Whole organism</tissue>
    </source>
</reference>
<feature type="compositionally biased region" description="Basic and acidic residues" evidence="1">
    <location>
        <begin position="1"/>
        <end position="19"/>
    </location>
</feature>
<feature type="region of interest" description="Disordered" evidence="1">
    <location>
        <begin position="1"/>
        <end position="41"/>
    </location>
</feature>
<evidence type="ECO:0000313" key="2">
    <source>
        <dbReference type="Proteomes" id="UP000504606"/>
    </source>
</evidence>
<dbReference type="Proteomes" id="UP000504606">
    <property type="component" value="Unplaced"/>
</dbReference>